<proteinExistence type="predicted"/>
<feature type="non-terminal residue" evidence="1">
    <location>
        <position position="72"/>
    </location>
</feature>
<sequence length="72" mass="7751">MINASFGAPWQRAAPLSVRAVPLRWQRLVLADARSGGLWGSGRPLARRCASGWSGVPVRDAGWGSGWEHAEP</sequence>
<evidence type="ECO:0000313" key="1">
    <source>
        <dbReference type="EMBL" id="RCI73307.1"/>
    </source>
</evidence>
<name>A0A367M746_PSEAI</name>
<evidence type="ECO:0000313" key="2">
    <source>
        <dbReference type="Proteomes" id="UP000253594"/>
    </source>
</evidence>
<organism evidence="1 2">
    <name type="scientific">Pseudomonas aeruginosa</name>
    <dbReference type="NCBI Taxonomy" id="287"/>
    <lineage>
        <taxon>Bacteria</taxon>
        <taxon>Pseudomonadati</taxon>
        <taxon>Pseudomonadota</taxon>
        <taxon>Gammaproteobacteria</taxon>
        <taxon>Pseudomonadales</taxon>
        <taxon>Pseudomonadaceae</taxon>
        <taxon>Pseudomonas</taxon>
    </lineage>
</organism>
<reference evidence="1 2" key="1">
    <citation type="submission" date="2018-07" db="EMBL/GenBank/DDBJ databases">
        <title>Mechanisms of high-level aminoglycoside resistance among Gram-negative pathogens in Brazil.</title>
        <authorList>
            <person name="Ballaben A.S."/>
            <person name="Darini A.L.C."/>
            <person name="Doi Y."/>
        </authorList>
    </citation>
    <scope>NUCLEOTIDE SEQUENCE [LARGE SCALE GENOMIC DNA]</scope>
    <source>
        <strain evidence="1 2">B2-305</strain>
    </source>
</reference>
<dbReference type="Proteomes" id="UP000253594">
    <property type="component" value="Unassembled WGS sequence"/>
</dbReference>
<protein>
    <submittedName>
        <fullName evidence="1">Uncharacterized protein</fullName>
    </submittedName>
</protein>
<dbReference type="AlphaFoldDB" id="A0A367M746"/>
<gene>
    <name evidence="1" type="ORF">DT376_19060</name>
</gene>
<dbReference type="EMBL" id="QORE01000654">
    <property type="protein sequence ID" value="RCI73307.1"/>
    <property type="molecule type" value="Genomic_DNA"/>
</dbReference>
<comment type="caution">
    <text evidence="1">The sequence shown here is derived from an EMBL/GenBank/DDBJ whole genome shotgun (WGS) entry which is preliminary data.</text>
</comment>
<accession>A0A367M746</accession>